<evidence type="ECO:0000256" key="2">
    <source>
        <dbReference type="SAM" id="MobiDB-lite"/>
    </source>
</evidence>
<accession>A0A8C4QQC2</accession>
<feature type="domain" description="Fas-binding factor 1 C-terminal" evidence="4">
    <location>
        <begin position="481"/>
        <end position="662"/>
    </location>
</feature>
<dbReference type="GO" id="GO:0036064">
    <property type="term" value="C:ciliary basal body"/>
    <property type="evidence" value="ECO:0007669"/>
    <property type="project" value="TreeGrafter"/>
</dbReference>
<name>A0A8C4QQC2_EPTBU</name>
<dbReference type="GO" id="GO:0097539">
    <property type="term" value="C:ciliary transition fiber"/>
    <property type="evidence" value="ECO:0007669"/>
    <property type="project" value="InterPro"/>
</dbReference>
<dbReference type="PANTHER" id="PTHR33689">
    <property type="entry name" value="FAS-BINDING FACTOR 1"/>
    <property type="match status" value="1"/>
</dbReference>
<keyword evidence="3" id="KW-0472">Membrane</keyword>
<keyword evidence="6" id="KW-1185">Reference proteome</keyword>
<feature type="compositionally biased region" description="Low complexity" evidence="2">
    <location>
        <begin position="339"/>
        <end position="350"/>
    </location>
</feature>
<dbReference type="GO" id="GO:0090162">
    <property type="term" value="P:establishment of epithelial cell polarity"/>
    <property type="evidence" value="ECO:0007669"/>
    <property type="project" value="InterPro"/>
</dbReference>
<feature type="region of interest" description="Disordered" evidence="2">
    <location>
        <begin position="246"/>
        <end position="316"/>
    </location>
</feature>
<dbReference type="Proteomes" id="UP000694388">
    <property type="component" value="Unplaced"/>
</dbReference>
<keyword evidence="3" id="KW-0812">Transmembrane</keyword>
<keyword evidence="1" id="KW-0175">Coiled coil</keyword>
<protein>
    <recommendedName>
        <fullName evidence="4">Fas-binding factor 1 C-terminal domain-containing protein</fullName>
    </recommendedName>
</protein>
<feature type="coiled-coil region" evidence="1">
    <location>
        <begin position="478"/>
        <end position="645"/>
    </location>
</feature>
<organism evidence="5 6">
    <name type="scientific">Eptatretus burgeri</name>
    <name type="common">Inshore hagfish</name>
    <dbReference type="NCBI Taxonomy" id="7764"/>
    <lineage>
        <taxon>Eukaryota</taxon>
        <taxon>Metazoa</taxon>
        <taxon>Chordata</taxon>
        <taxon>Craniata</taxon>
        <taxon>Vertebrata</taxon>
        <taxon>Cyclostomata</taxon>
        <taxon>Myxini</taxon>
        <taxon>Myxiniformes</taxon>
        <taxon>Myxinidae</taxon>
        <taxon>Eptatretinae</taxon>
        <taxon>Eptatretus</taxon>
    </lineage>
</organism>
<feature type="region of interest" description="Disordered" evidence="2">
    <location>
        <begin position="331"/>
        <end position="356"/>
    </location>
</feature>
<dbReference type="GO" id="GO:0005814">
    <property type="term" value="C:centriole"/>
    <property type="evidence" value="ECO:0007669"/>
    <property type="project" value="TreeGrafter"/>
</dbReference>
<keyword evidence="3" id="KW-1133">Transmembrane helix</keyword>
<evidence type="ECO:0000256" key="1">
    <source>
        <dbReference type="SAM" id="Coils"/>
    </source>
</evidence>
<evidence type="ECO:0000313" key="5">
    <source>
        <dbReference type="Ensembl" id="ENSEBUP00000018859.1"/>
    </source>
</evidence>
<dbReference type="PANTHER" id="PTHR33689:SF1">
    <property type="entry name" value="FAS-BINDING FACTOR 1"/>
    <property type="match status" value="1"/>
</dbReference>
<feature type="region of interest" description="Disordered" evidence="2">
    <location>
        <begin position="170"/>
        <end position="229"/>
    </location>
</feature>
<dbReference type="AlphaFoldDB" id="A0A8C4QQC2"/>
<reference evidence="5" key="1">
    <citation type="submission" date="2025-08" db="UniProtKB">
        <authorList>
            <consortium name="Ensembl"/>
        </authorList>
    </citation>
    <scope>IDENTIFICATION</scope>
</reference>
<sequence length="699" mass="79164">MQMMTSLGHLAWRIRRRMDMNNLFGRAAVIIGIILLQPTGILLQRALHPLCLKICWGGNHQCWIVPHQILKWRGKFHHLGHTVLPSAPRQHNTNRHPCLDRQACMLFPQACKFILPCLVKHALFFGRNFSYESHAGSNHDKSVSHFFLNVKHFCFLNRLNKEVNVAGDSQLPSDNWDTEKPDQEVSTSHVTNEKWSIEKQQPSIRSDFVEEEDSEYKTVHEGGKKTSKKDGDWLSRLLARSQAQVVSQTHHGASRDAIEHSSHSEPHAVEETLKSGPDSNIANRHQKGSLSSSKSDFLGLKDANDDEDEDSFTGIIPNSSKVVGMITSSGLHKGQLKEPQPNQQPSSSQSTRPDEHAHDVGILQKMENVVSKESIHSGAPMSNLKQHSGGSVDGYVFGNSVRIQGASSFQNEQLAGQDQCTAPVQSGMKTGAMKECLTSTPHTSKNALQFAEPTFSSLAVDHSSEKQLHAARDVVIKLHQLEVENVQLKALLETQQTRHEQEFTSLEDMYKWRNKLQAESMDLREARLQAEINELTAMLKTIQNESEAERTRLLEASAQRLADADRERNRDFERLRELQRKAVSEMQKDYEEQMQRLRRLKDQEVDAVTSATAQTRSLSTVIEHMEAFSQRLAELASQLDSYRQHSRQDADFEMRQREQQIKGGLLGCWLQILFNVLMLRLVLQVKCCALQHSDGRKGR</sequence>
<evidence type="ECO:0000256" key="3">
    <source>
        <dbReference type="SAM" id="Phobius"/>
    </source>
</evidence>
<dbReference type="InterPro" id="IPR049390">
    <property type="entry name" value="FBF1_C"/>
</dbReference>
<proteinExistence type="predicted"/>
<evidence type="ECO:0000313" key="6">
    <source>
        <dbReference type="Proteomes" id="UP000694388"/>
    </source>
</evidence>
<feature type="compositionally biased region" description="Basic and acidic residues" evidence="2">
    <location>
        <begin position="253"/>
        <end position="273"/>
    </location>
</feature>
<dbReference type="Ensembl" id="ENSEBUT00000019435.1">
    <property type="protein sequence ID" value="ENSEBUP00000018859.1"/>
    <property type="gene ID" value="ENSEBUG00000011731.1"/>
</dbReference>
<evidence type="ECO:0000259" key="4">
    <source>
        <dbReference type="Pfam" id="PF21007"/>
    </source>
</evidence>
<dbReference type="InterPro" id="IPR033561">
    <property type="entry name" value="FBF1"/>
</dbReference>
<feature type="compositionally biased region" description="Basic and acidic residues" evidence="2">
    <location>
        <begin position="215"/>
        <end position="229"/>
    </location>
</feature>
<feature type="compositionally biased region" description="Polar residues" evidence="2">
    <location>
        <begin position="277"/>
        <end position="295"/>
    </location>
</feature>
<dbReference type="Pfam" id="PF21007">
    <property type="entry name" value="FBF1"/>
    <property type="match status" value="1"/>
</dbReference>
<feature type="transmembrane region" description="Helical" evidence="3">
    <location>
        <begin position="23"/>
        <end position="43"/>
    </location>
</feature>
<dbReference type="GO" id="GO:0060271">
    <property type="term" value="P:cilium assembly"/>
    <property type="evidence" value="ECO:0007669"/>
    <property type="project" value="InterPro"/>
</dbReference>
<reference evidence="5" key="2">
    <citation type="submission" date="2025-09" db="UniProtKB">
        <authorList>
            <consortium name="Ensembl"/>
        </authorList>
    </citation>
    <scope>IDENTIFICATION</scope>
</reference>